<protein>
    <submittedName>
        <fullName evidence="2">Uncharacterized protein</fullName>
    </submittedName>
</protein>
<proteinExistence type="predicted"/>
<feature type="transmembrane region" description="Helical" evidence="1">
    <location>
        <begin position="54"/>
        <end position="73"/>
    </location>
</feature>
<dbReference type="Proteomes" id="UP000251402">
    <property type="component" value="Chromosome"/>
</dbReference>
<dbReference type="OrthoDB" id="9953048at2"/>
<keyword evidence="1" id="KW-0812">Transmembrane</keyword>
<gene>
    <name evidence="2" type="ORF">DEO27_014150</name>
</gene>
<sequence length="150" mass="16968">MKIAESAFWGVSVVSFFYALNKLDDTFVKLLPVLFVWGLSGLIVSVFLVKDMKVFWAGVIFSGAIFVALPLLLNDFFSDKEQQVFKVSIRHKHHEHSRSRASAEVEFGGIEKNVTAVDNEQVDTSSYILLTVSKGYLGYYLMKDTKFVKD</sequence>
<evidence type="ECO:0000313" key="2">
    <source>
        <dbReference type="EMBL" id="QEM11115.1"/>
    </source>
</evidence>
<accession>A0A5C1HZJ4</accession>
<reference evidence="2" key="1">
    <citation type="submission" date="2019-08" db="EMBL/GenBank/DDBJ databases">
        <title>Comparative genome analysis confer to the adaptation heavy metal polluted environment.</title>
        <authorList>
            <person name="Li Y."/>
        </authorList>
    </citation>
    <scope>NUCLEOTIDE SEQUENCE [LARGE SCALE GENOMIC DNA]</scope>
    <source>
        <strain evidence="2">P1</strain>
    </source>
</reference>
<keyword evidence="1" id="KW-0472">Membrane</keyword>
<dbReference type="RefSeq" id="WP_146750068.1">
    <property type="nucleotide sequence ID" value="NZ_CP043450.1"/>
</dbReference>
<dbReference type="KEGG" id="mrub:DEO27_014150"/>
<keyword evidence="3" id="KW-1185">Reference proteome</keyword>
<feature type="transmembrane region" description="Helical" evidence="1">
    <location>
        <begin position="30"/>
        <end position="48"/>
    </location>
</feature>
<evidence type="ECO:0000256" key="1">
    <source>
        <dbReference type="SAM" id="Phobius"/>
    </source>
</evidence>
<evidence type="ECO:0000313" key="3">
    <source>
        <dbReference type="Proteomes" id="UP000251402"/>
    </source>
</evidence>
<organism evidence="2 3">
    <name type="scientific">Mucilaginibacter rubeus</name>
    <dbReference type="NCBI Taxonomy" id="2027860"/>
    <lineage>
        <taxon>Bacteria</taxon>
        <taxon>Pseudomonadati</taxon>
        <taxon>Bacteroidota</taxon>
        <taxon>Sphingobacteriia</taxon>
        <taxon>Sphingobacteriales</taxon>
        <taxon>Sphingobacteriaceae</taxon>
        <taxon>Mucilaginibacter</taxon>
    </lineage>
</organism>
<keyword evidence="1" id="KW-1133">Transmembrane helix</keyword>
<name>A0A5C1HZJ4_9SPHI</name>
<dbReference type="AlphaFoldDB" id="A0A5C1HZJ4"/>
<dbReference type="EMBL" id="CP043450">
    <property type="protein sequence ID" value="QEM11115.1"/>
    <property type="molecule type" value="Genomic_DNA"/>
</dbReference>